<dbReference type="SMART" id="SM00304">
    <property type="entry name" value="HAMP"/>
    <property type="match status" value="1"/>
</dbReference>
<evidence type="ECO:0000256" key="9">
    <source>
        <dbReference type="PROSITE-ProRule" id="PRU00284"/>
    </source>
</evidence>
<keyword evidence="6 10" id="KW-0472">Membrane</keyword>
<evidence type="ECO:0000259" key="11">
    <source>
        <dbReference type="PROSITE" id="PS50111"/>
    </source>
</evidence>
<dbReference type="InterPro" id="IPR003660">
    <property type="entry name" value="HAMP_dom"/>
</dbReference>
<dbReference type="Gene3D" id="6.10.340.10">
    <property type="match status" value="1"/>
</dbReference>
<dbReference type="CDD" id="cd06225">
    <property type="entry name" value="HAMP"/>
    <property type="match status" value="1"/>
</dbReference>
<reference evidence="14" key="1">
    <citation type="submission" date="2021-07" db="EMBL/GenBank/DDBJ databases">
        <title>Complete genome sequencing of a Clostridium isolate.</title>
        <authorList>
            <person name="Ueki A."/>
            <person name="Tonouchi A."/>
        </authorList>
    </citation>
    <scope>NUCLEOTIDE SEQUENCE [LARGE SCALE GENOMIC DNA]</scope>
    <source>
        <strain evidence="14">C5S11</strain>
    </source>
</reference>
<evidence type="ECO:0000256" key="8">
    <source>
        <dbReference type="ARBA" id="ARBA00029447"/>
    </source>
</evidence>
<evidence type="ECO:0000313" key="14">
    <source>
        <dbReference type="Proteomes" id="UP000824633"/>
    </source>
</evidence>
<dbReference type="InterPro" id="IPR029151">
    <property type="entry name" value="Sensor-like_sf"/>
</dbReference>
<name>A0ABM7T5B1_9CLOT</name>
<dbReference type="EMBL" id="AP024849">
    <property type="protein sequence ID" value="BCZ47178.1"/>
    <property type="molecule type" value="Genomic_DNA"/>
</dbReference>
<dbReference type="PANTHER" id="PTHR32089">
    <property type="entry name" value="METHYL-ACCEPTING CHEMOTAXIS PROTEIN MCPB"/>
    <property type="match status" value="1"/>
</dbReference>
<dbReference type="Gene3D" id="3.30.450.20">
    <property type="entry name" value="PAS domain"/>
    <property type="match status" value="1"/>
</dbReference>
<sequence>MKFKELKLNTIRGKLVVSLVTICVIPLIISGFASYNQSKTILNDKLTLTSKQTLTEINSGLMDYFRGFSNTVAMTSKNPTIVSVDLTNDSGVIMDIMKGVKDSDKDILDIYYGTASGKFFIYPDAKMPDGYDATARGWYKLALEHKGQVVITPPYVDAGTGMNVVGIAQTVEKDGKVVGVIGIDCTLATLSERISTKKLGNTGYVLISDVSGNVLAHPQKDIINTDAAAKLSIWDKVKTENSGFVNYDENGAKKFGVYETNELTGWKLVATLDESELSNDTKSILQTTLIMILVMGAIAIVLSFLLSKGIAHNIHMLREVFAKASKGDLTVSITASTKDEFKDLAISFNSMIDNISKLMKNVANSSNTVLETSTSLASMSEEITASINEVAKAIEDVSAGATEQVQNAQKGASEMDELSTRLDKININSNEMDKISNDTKNLGSKGLYMIDTLTEKSNKTKTATTEVNNIVQDMNESTKKINAISETIADITAQTNLLALNASIESARAGEAGRGFAVVADEIRKLAEQSQTSTEEIKVIVASIQKKSYTAVNAIKSTEAVVNEQEVAVNETHKIFSEILKSIEIMITKVDEIKISIVDIEEKKQSTVSEIKNVSFISEQTAAASEEVTASAEEITATMEELTRHSSELQILAEQLGTEINKFKTN</sequence>
<evidence type="ECO:0000256" key="1">
    <source>
        <dbReference type="ARBA" id="ARBA00004651"/>
    </source>
</evidence>
<dbReference type="RefSeq" id="WP_224033552.1">
    <property type="nucleotide sequence ID" value="NZ_AP024849.1"/>
</dbReference>
<feature type="domain" description="Methyl-accepting transducer" evidence="11">
    <location>
        <begin position="379"/>
        <end position="636"/>
    </location>
</feature>
<evidence type="ECO:0000256" key="3">
    <source>
        <dbReference type="ARBA" id="ARBA00022500"/>
    </source>
</evidence>
<dbReference type="PROSITE" id="PS50885">
    <property type="entry name" value="HAMP"/>
    <property type="match status" value="1"/>
</dbReference>
<dbReference type="InterPro" id="IPR004089">
    <property type="entry name" value="MCPsignal_dom"/>
</dbReference>
<accession>A0ABM7T5B1</accession>
<feature type="transmembrane region" description="Helical" evidence="10">
    <location>
        <begin position="284"/>
        <end position="306"/>
    </location>
</feature>
<dbReference type="SMART" id="SM00283">
    <property type="entry name" value="MA"/>
    <property type="match status" value="1"/>
</dbReference>
<protein>
    <submittedName>
        <fullName evidence="13">Methyl-accepting chemotaxis protein</fullName>
    </submittedName>
</protein>
<comment type="subcellular location">
    <subcellularLocation>
        <location evidence="1">Cell membrane</location>
        <topology evidence="1">Multi-pass membrane protein</topology>
    </subcellularLocation>
</comment>
<organism evidence="13 14">
    <name type="scientific">Clostridium gelidum</name>
    <dbReference type="NCBI Taxonomy" id="704125"/>
    <lineage>
        <taxon>Bacteria</taxon>
        <taxon>Bacillati</taxon>
        <taxon>Bacillota</taxon>
        <taxon>Clostridia</taxon>
        <taxon>Eubacteriales</taxon>
        <taxon>Clostridiaceae</taxon>
        <taxon>Clostridium</taxon>
    </lineage>
</organism>
<evidence type="ECO:0000256" key="4">
    <source>
        <dbReference type="ARBA" id="ARBA00022692"/>
    </source>
</evidence>
<dbReference type="CDD" id="cd12912">
    <property type="entry name" value="PDC2_MCP_like"/>
    <property type="match status" value="1"/>
</dbReference>
<dbReference type="CDD" id="cd11386">
    <property type="entry name" value="MCP_signal"/>
    <property type="match status" value="1"/>
</dbReference>
<keyword evidence="4 10" id="KW-0812">Transmembrane</keyword>
<evidence type="ECO:0000256" key="7">
    <source>
        <dbReference type="ARBA" id="ARBA00023224"/>
    </source>
</evidence>
<evidence type="ECO:0000256" key="10">
    <source>
        <dbReference type="SAM" id="Phobius"/>
    </source>
</evidence>
<dbReference type="InterPro" id="IPR033479">
    <property type="entry name" value="dCache_1"/>
</dbReference>
<dbReference type="Pfam" id="PF02743">
    <property type="entry name" value="dCache_1"/>
    <property type="match status" value="1"/>
</dbReference>
<evidence type="ECO:0000256" key="5">
    <source>
        <dbReference type="ARBA" id="ARBA00022989"/>
    </source>
</evidence>
<evidence type="ECO:0000256" key="2">
    <source>
        <dbReference type="ARBA" id="ARBA00022475"/>
    </source>
</evidence>
<keyword evidence="5 10" id="KW-1133">Transmembrane helix</keyword>
<dbReference type="Gene3D" id="1.10.287.950">
    <property type="entry name" value="Methyl-accepting chemotaxis protein"/>
    <property type="match status" value="1"/>
</dbReference>
<evidence type="ECO:0000313" key="13">
    <source>
        <dbReference type="EMBL" id="BCZ47178.1"/>
    </source>
</evidence>
<evidence type="ECO:0000259" key="12">
    <source>
        <dbReference type="PROSITE" id="PS50885"/>
    </source>
</evidence>
<evidence type="ECO:0000256" key="6">
    <source>
        <dbReference type="ARBA" id="ARBA00023136"/>
    </source>
</evidence>
<comment type="similarity">
    <text evidence="8">Belongs to the methyl-accepting chemotaxis (MCP) protein family.</text>
</comment>
<keyword evidence="3" id="KW-0145">Chemotaxis</keyword>
<dbReference type="PROSITE" id="PS50111">
    <property type="entry name" value="CHEMOTAXIS_TRANSDUC_2"/>
    <property type="match status" value="1"/>
</dbReference>
<dbReference type="Pfam" id="PF00015">
    <property type="entry name" value="MCPsignal"/>
    <property type="match status" value="1"/>
</dbReference>
<feature type="transmembrane region" description="Helical" evidence="10">
    <location>
        <begin position="15"/>
        <end position="35"/>
    </location>
</feature>
<dbReference type="SUPFAM" id="SSF58104">
    <property type="entry name" value="Methyl-accepting chemotaxis protein (MCP) signaling domain"/>
    <property type="match status" value="1"/>
</dbReference>
<dbReference type="Proteomes" id="UP000824633">
    <property type="component" value="Chromosome"/>
</dbReference>
<keyword evidence="2" id="KW-1003">Cell membrane</keyword>
<dbReference type="Pfam" id="PF00672">
    <property type="entry name" value="HAMP"/>
    <property type="match status" value="1"/>
</dbReference>
<gene>
    <name evidence="13" type="ORF">psyc5s11_32450</name>
</gene>
<proteinExistence type="inferred from homology"/>
<dbReference type="CDD" id="cd12913">
    <property type="entry name" value="PDC1_MCP_like"/>
    <property type="match status" value="1"/>
</dbReference>
<keyword evidence="14" id="KW-1185">Reference proteome</keyword>
<dbReference type="PANTHER" id="PTHR32089:SF114">
    <property type="entry name" value="METHYL-ACCEPTING CHEMOTAXIS PROTEIN MCPB"/>
    <property type="match status" value="1"/>
</dbReference>
<dbReference type="SUPFAM" id="SSF103190">
    <property type="entry name" value="Sensory domain-like"/>
    <property type="match status" value="1"/>
</dbReference>
<feature type="domain" description="HAMP" evidence="12">
    <location>
        <begin position="308"/>
        <end position="360"/>
    </location>
</feature>
<keyword evidence="7 9" id="KW-0807">Transducer</keyword>